<dbReference type="InterPro" id="IPR038063">
    <property type="entry name" value="Transpep_catalytic_dom"/>
</dbReference>
<evidence type="ECO:0000313" key="11">
    <source>
        <dbReference type="EMBL" id="MCQ4046235.1"/>
    </source>
</evidence>
<evidence type="ECO:0000256" key="1">
    <source>
        <dbReference type="ARBA" id="ARBA00004752"/>
    </source>
</evidence>
<gene>
    <name evidence="11" type="ORF">NON19_30365</name>
</gene>
<dbReference type="PANTHER" id="PTHR30582:SF2">
    <property type="entry name" value="L,D-TRANSPEPTIDASE YCIB-RELATED"/>
    <property type="match status" value="1"/>
</dbReference>
<dbReference type="PROSITE" id="PS52029">
    <property type="entry name" value="LD_TPASE"/>
    <property type="match status" value="1"/>
</dbReference>
<comment type="caution">
    <text evidence="11">The sequence shown here is derived from an EMBL/GenBank/DDBJ whole genome shotgun (WGS) entry which is preliminary data.</text>
</comment>
<keyword evidence="5" id="KW-0012">Acyltransferase</keyword>
<name>A0ABT1PLK8_9ACTN</name>
<dbReference type="InterPro" id="IPR041280">
    <property type="entry name" value="Big_10"/>
</dbReference>
<dbReference type="InterPro" id="IPR050979">
    <property type="entry name" value="LD-transpeptidase"/>
</dbReference>
<evidence type="ECO:0000256" key="4">
    <source>
        <dbReference type="ARBA" id="ARBA00022984"/>
    </source>
</evidence>
<keyword evidence="2" id="KW-0808">Transferase</keyword>
<feature type="chain" id="PRO_5046113539" evidence="9">
    <location>
        <begin position="25"/>
        <end position="427"/>
    </location>
</feature>
<dbReference type="Pfam" id="PF17964">
    <property type="entry name" value="Big_10"/>
    <property type="match status" value="1"/>
</dbReference>
<dbReference type="Pfam" id="PF03734">
    <property type="entry name" value="YkuD"/>
    <property type="match status" value="1"/>
</dbReference>
<dbReference type="Gene3D" id="2.60.40.3780">
    <property type="match status" value="1"/>
</dbReference>
<feature type="domain" description="L,D-TPase catalytic" evidence="10">
    <location>
        <begin position="244"/>
        <end position="369"/>
    </location>
</feature>
<dbReference type="InterPro" id="IPR005490">
    <property type="entry name" value="LD_TPept_cat_dom"/>
</dbReference>
<evidence type="ECO:0000256" key="6">
    <source>
        <dbReference type="ARBA" id="ARBA00023316"/>
    </source>
</evidence>
<feature type="active site" description="Proton donor/acceptor" evidence="7">
    <location>
        <position position="327"/>
    </location>
</feature>
<dbReference type="PANTHER" id="PTHR30582">
    <property type="entry name" value="L,D-TRANSPEPTIDASE"/>
    <property type="match status" value="1"/>
</dbReference>
<evidence type="ECO:0000256" key="5">
    <source>
        <dbReference type="ARBA" id="ARBA00023315"/>
    </source>
</evidence>
<feature type="region of interest" description="Disordered" evidence="8">
    <location>
        <begin position="399"/>
        <end position="427"/>
    </location>
</feature>
<feature type="active site" description="Nucleophile" evidence="7">
    <location>
        <position position="345"/>
    </location>
</feature>
<organism evidence="11 12">
    <name type="scientific">Streptantibioticus rubrisoli</name>
    <dbReference type="NCBI Taxonomy" id="1387313"/>
    <lineage>
        <taxon>Bacteria</taxon>
        <taxon>Bacillati</taxon>
        <taxon>Actinomycetota</taxon>
        <taxon>Actinomycetes</taxon>
        <taxon>Kitasatosporales</taxon>
        <taxon>Streptomycetaceae</taxon>
        <taxon>Streptantibioticus</taxon>
    </lineage>
</organism>
<sequence length="427" mass="45690">MSQISRGHWVICRLCYLALLAPLAAELTACGGSGNPLAAAPYDAAGQISYSTEDGSRQVDPNKPLEISVKGDGNRITDVTATDAAGHFVRGELGPDRTRWRSTAPFAAGAHYTVRVSTENAHGAQGRQTIGFDTRPARDTLGVKLGPDSGDYGVGQPITAELSQPVKDPAARAVVESGLHVSSVPAVTGAWHWVDDHTLHYRPRDYWPTDTRINVTSTLLGARIQGELYGGEAKPVTLHTRDQVIAVTDAAAHQLTLSRNGKVQRTIPVTTGKPGFSTRNGIKVVLEKEPFVRMKSSTIGIAAGSSDSYDLPVYWATRVTWSGEFVHAAPWSVGSQGSDNVSHGCTGMSTENAHWFFEQVRPGDVVQVVNSQGATMEPFGNGFGDWNLAWDQWTKGSALGARGVHRPGGQNPSAPRPTSPARLIPRM</sequence>
<proteinExistence type="predicted"/>
<evidence type="ECO:0000256" key="8">
    <source>
        <dbReference type="SAM" id="MobiDB-lite"/>
    </source>
</evidence>
<keyword evidence="6 7" id="KW-0961">Cell wall biogenesis/degradation</keyword>
<dbReference type="EMBL" id="JANFNH010000059">
    <property type="protein sequence ID" value="MCQ4046235.1"/>
    <property type="molecule type" value="Genomic_DNA"/>
</dbReference>
<accession>A0ABT1PLK8</accession>
<evidence type="ECO:0000256" key="2">
    <source>
        <dbReference type="ARBA" id="ARBA00022679"/>
    </source>
</evidence>
<protein>
    <submittedName>
        <fullName evidence="11">Ig-like domain-containing protein</fullName>
    </submittedName>
</protein>
<dbReference type="RefSeq" id="WP_255932403.1">
    <property type="nucleotide sequence ID" value="NZ_JANFNH010000059.1"/>
</dbReference>
<dbReference type="Proteomes" id="UP001206206">
    <property type="component" value="Unassembled WGS sequence"/>
</dbReference>
<comment type="pathway">
    <text evidence="1 7">Cell wall biogenesis; peptidoglycan biosynthesis.</text>
</comment>
<dbReference type="Gene3D" id="2.60.40.3710">
    <property type="match status" value="1"/>
</dbReference>
<keyword evidence="3 7" id="KW-0133">Cell shape</keyword>
<evidence type="ECO:0000256" key="3">
    <source>
        <dbReference type="ARBA" id="ARBA00022960"/>
    </source>
</evidence>
<evidence type="ECO:0000256" key="7">
    <source>
        <dbReference type="PROSITE-ProRule" id="PRU01373"/>
    </source>
</evidence>
<keyword evidence="12" id="KW-1185">Reference proteome</keyword>
<reference evidence="11 12" key="1">
    <citation type="submission" date="2022-06" db="EMBL/GenBank/DDBJ databases">
        <title>Draft genome sequence of type strain Streptomyces rubrisoli DSM 42083.</title>
        <authorList>
            <person name="Duangmal K."/>
            <person name="Klaysubun C."/>
        </authorList>
    </citation>
    <scope>NUCLEOTIDE SEQUENCE [LARGE SCALE GENOMIC DNA]</scope>
    <source>
        <strain evidence="11 12">DSM 42083</strain>
    </source>
</reference>
<evidence type="ECO:0000259" key="10">
    <source>
        <dbReference type="PROSITE" id="PS52029"/>
    </source>
</evidence>
<dbReference type="CDD" id="cd16913">
    <property type="entry name" value="YkuD_like"/>
    <property type="match status" value="1"/>
</dbReference>
<dbReference type="SUPFAM" id="SSF141523">
    <property type="entry name" value="L,D-transpeptidase catalytic domain-like"/>
    <property type="match status" value="1"/>
</dbReference>
<keyword evidence="9" id="KW-0732">Signal</keyword>
<evidence type="ECO:0000313" key="12">
    <source>
        <dbReference type="Proteomes" id="UP001206206"/>
    </source>
</evidence>
<evidence type="ECO:0000256" key="9">
    <source>
        <dbReference type="SAM" id="SignalP"/>
    </source>
</evidence>
<feature type="signal peptide" evidence="9">
    <location>
        <begin position="1"/>
        <end position="24"/>
    </location>
</feature>
<keyword evidence="4 7" id="KW-0573">Peptidoglycan synthesis</keyword>
<dbReference type="Gene3D" id="2.40.440.10">
    <property type="entry name" value="L,D-transpeptidase catalytic domain-like"/>
    <property type="match status" value="1"/>
</dbReference>